<evidence type="ECO:0008006" key="4">
    <source>
        <dbReference type="Google" id="ProtNLM"/>
    </source>
</evidence>
<dbReference type="RefSeq" id="WP_116775654.1">
    <property type="nucleotide sequence ID" value="NZ_QDKG01000003.1"/>
</dbReference>
<keyword evidence="1" id="KW-0472">Membrane</keyword>
<dbReference type="Proteomes" id="UP000245627">
    <property type="component" value="Unassembled WGS sequence"/>
</dbReference>
<feature type="transmembrane region" description="Helical" evidence="1">
    <location>
        <begin position="188"/>
        <end position="209"/>
    </location>
</feature>
<keyword evidence="3" id="KW-1185">Reference proteome</keyword>
<dbReference type="EMBL" id="QDKG01000003">
    <property type="protein sequence ID" value="PVH25064.1"/>
    <property type="molecule type" value="Genomic_DNA"/>
</dbReference>
<evidence type="ECO:0000313" key="2">
    <source>
        <dbReference type="EMBL" id="PVH25064.1"/>
    </source>
</evidence>
<comment type="caution">
    <text evidence="2">The sequence shown here is derived from an EMBL/GenBank/DDBJ whole genome shotgun (WGS) entry which is preliminary data.</text>
</comment>
<keyword evidence="1" id="KW-0812">Transmembrane</keyword>
<gene>
    <name evidence="2" type="ORF">DC487_09015</name>
</gene>
<evidence type="ECO:0000256" key="1">
    <source>
        <dbReference type="SAM" id="Phobius"/>
    </source>
</evidence>
<name>A0A2T8HI06_9SPHI</name>
<protein>
    <recommendedName>
        <fullName evidence="4">Pr6Pr family membrane protein</fullName>
    </recommendedName>
</protein>
<accession>A0A2T8HI06</accession>
<feature type="transmembrane region" description="Helical" evidence="1">
    <location>
        <begin position="84"/>
        <end position="105"/>
    </location>
</feature>
<dbReference type="NCBIfam" id="NF038065">
    <property type="entry name" value="Pr6Pr"/>
    <property type="match status" value="1"/>
</dbReference>
<dbReference type="InterPro" id="IPR049713">
    <property type="entry name" value="Pr6Pr-like"/>
</dbReference>
<proteinExistence type="predicted"/>
<sequence>MNQNSNDAPMKWSNAIILLLMALLTIFAISPCSAWSLDRNSHAYGWNLFSYFTIQSNILAVITYLIAALYIFKRQPAANWFRYLRGGAVLYMTITGLVAATLLQGAEVNTTPDTFDWKNFVLHELGPLFIVLWWLMWPSKSATTSRQALIWLIFPLMWTFYTFIRAQMTGWYPYPFLNPERVGGWSGVAIYVLAITIGFVVISQLIAWISRMRANNHTFY</sequence>
<organism evidence="2 3">
    <name type="scientific">Sphingobacterium corticibacter</name>
    <dbReference type="NCBI Taxonomy" id="2171749"/>
    <lineage>
        <taxon>Bacteria</taxon>
        <taxon>Pseudomonadati</taxon>
        <taxon>Bacteroidota</taxon>
        <taxon>Sphingobacteriia</taxon>
        <taxon>Sphingobacteriales</taxon>
        <taxon>Sphingobacteriaceae</taxon>
        <taxon>Sphingobacterium</taxon>
    </lineage>
</organism>
<feature type="transmembrane region" description="Helical" evidence="1">
    <location>
        <begin position="117"/>
        <end position="136"/>
    </location>
</feature>
<feature type="transmembrane region" description="Helical" evidence="1">
    <location>
        <begin position="148"/>
        <end position="168"/>
    </location>
</feature>
<keyword evidence="1" id="KW-1133">Transmembrane helix</keyword>
<evidence type="ECO:0000313" key="3">
    <source>
        <dbReference type="Proteomes" id="UP000245627"/>
    </source>
</evidence>
<dbReference type="OrthoDB" id="9809977at2"/>
<dbReference type="AlphaFoldDB" id="A0A2T8HI06"/>
<feature type="transmembrane region" description="Helical" evidence="1">
    <location>
        <begin position="50"/>
        <end position="72"/>
    </location>
</feature>
<reference evidence="2 3" key="1">
    <citation type="submission" date="2018-04" db="EMBL/GenBank/DDBJ databases">
        <title>Sphingobacterium cortibacter sp. nov.</title>
        <authorList>
            <person name="Li Y."/>
        </authorList>
    </citation>
    <scope>NUCLEOTIDE SEQUENCE [LARGE SCALE GENOMIC DNA]</scope>
    <source>
        <strain evidence="2 3">2c-3</strain>
    </source>
</reference>